<gene>
    <name evidence="2" type="ORF">E8A74_02745</name>
</gene>
<proteinExistence type="predicted"/>
<organism evidence="2 3">
    <name type="scientific">Polyangium fumosum</name>
    <dbReference type="NCBI Taxonomy" id="889272"/>
    <lineage>
        <taxon>Bacteria</taxon>
        <taxon>Pseudomonadati</taxon>
        <taxon>Myxococcota</taxon>
        <taxon>Polyangia</taxon>
        <taxon>Polyangiales</taxon>
        <taxon>Polyangiaceae</taxon>
        <taxon>Polyangium</taxon>
    </lineage>
</organism>
<protein>
    <recommendedName>
        <fullName evidence="4">Outer membrane protein beta-barrel domain-containing protein</fullName>
    </recommendedName>
</protein>
<evidence type="ECO:0000313" key="3">
    <source>
        <dbReference type="Proteomes" id="UP000309215"/>
    </source>
</evidence>
<name>A0A4U1JJ08_9BACT</name>
<accession>A0A4U1JJ08</accession>
<dbReference type="Proteomes" id="UP000309215">
    <property type="component" value="Unassembled WGS sequence"/>
</dbReference>
<evidence type="ECO:0008006" key="4">
    <source>
        <dbReference type="Google" id="ProtNLM"/>
    </source>
</evidence>
<keyword evidence="3" id="KW-1185">Reference proteome</keyword>
<dbReference type="AlphaFoldDB" id="A0A4U1JJ08"/>
<reference evidence="2 3" key="1">
    <citation type="submission" date="2019-04" db="EMBL/GenBank/DDBJ databases">
        <authorList>
            <person name="Li Y."/>
            <person name="Wang J."/>
        </authorList>
    </citation>
    <scope>NUCLEOTIDE SEQUENCE [LARGE SCALE GENOMIC DNA]</scope>
    <source>
        <strain evidence="2 3">DSM 14668</strain>
    </source>
</reference>
<comment type="caution">
    <text evidence="2">The sequence shown here is derived from an EMBL/GenBank/DDBJ whole genome shotgun (WGS) entry which is preliminary data.</text>
</comment>
<sequence length="270" mass="28738">MMQHLLFLLALLVTVPACSPAIAPRTGDTTPAGQFGWSVHGALWNFGTGHFERGGAEGDSVSTGGADIYPETETFPWFMSAGFSVYDVGLRYGVNRWFELGASLGFQRMGGEARFALLDEDNHDPVSLAFGAGGYYSAIGHGPWGRAGFDLSIRLGRVAPLFNLYVSHGATYNSAYLDLPGDDDCPEEAPWQPCGRLQGVLSNETRLSAALGVAIAVGKEEGKQGAFTVGLVPHLVLHSYGEERALGSWGDDLRHDAGLHIVIGGQGPGW</sequence>
<dbReference type="RefSeq" id="WP_136927324.1">
    <property type="nucleotide sequence ID" value="NZ_SSMQ01000002.1"/>
</dbReference>
<dbReference type="EMBL" id="SSMQ01000002">
    <property type="protein sequence ID" value="TKD12687.1"/>
    <property type="molecule type" value="Genomic_DNA"/>
</dbReference>
<feature type="signal peptide" evidence="1">
    <location>
        <begin position="1"/>
        <end position="23"/>
    </location>
</feature>
<dbReference type="OrthoDB" id="5506611at2"/>
<evidence type="ECO:0000313" key="2">
    <source>
        <dbReference type="EMBL" id="TKD12687.1"/>
    </source>
</evidence>
<feature type="chain" id="PRO_5020230728" description="Outer membrane protein beta-barrel domain-containing protein" evidence="1">
    <location>
        <begin position="24"/>
        <end position="270"/>
    </location>
</feature>
<evidence type="ECO:0000256" key="1">
    <source>
        <dbReference type="SAM" id="SignalP"/>
    </source>
</evidence>
<keyword evidence="1" id="KW-0732">Signal</keyword>